<dbReference type="RefSeq" id="WP_111183286.1">
    <property type="nucleotide sequence ID" value="NZ_POUD01000213.1"/>
</dbReference>
<protein>
    <submittedName>
        <fullName evidence="2">Uncharacterized protein</fullName>
    </submittedName>
</protein>
<evidence type="ECO:0000313" key="3">
    <source>
        <dbReference type="Proteomes" id="UP000249304"/>
    </source>
</evidence>
<evidence type="ECO:0000256" key="1">
    <source>
        <dbReference type="SAM" id="Phobius"/>
    </source>
</evidence>
<name>A0A2W2E3U4_9ACTN</name>
<reference evidence="2 3" key="1">
    <citation type="submission" date="2018-01" db="EMBL/GenBank/DDBJ databases">
        <title>Draft genome sequence of Nonomuraea sp. KC333.</title>
        <authorList>
            <person name="Sahin N."/>
            <person name="Saygin H."/>
            <person name="Ay H."/>
        </authorList>
    </citation>
    <scope>NUCLEOTIDE SEQUENCE [LARGE SCALE GENOMIC DNA]</scope>
    <source>
        <strain evidence="2 3">KC333</strain>
    </source>
</reference>
<accession>A0A2W2E3U4</accession>
<dbReference type="Proteomes" id="UP000249304">
    <property type="component" value="Unassembled WGS sequence"/>
</dbReference>
<keyword evidence="1" id="KW-0812">Transmembrane</keyword>
<keyword evidence="3" id="KW-1185">Reference proteome</keyword>
<dbReference type="EMBL" id="POUD01000213">
    <property type="protein sequence ID" value="PZG11279.1"/>
    <property type="molecule type" value="Genomic_DNA"/>
</dbReference>
<evidence type="ECO:0000313" key="2">
    <source>
        <dbReference type="EMBL" id="PZG11279.1"/>
    </source>
</evidence>
<gene>
    <name evidence="2" type="ORF">C1J01_35100</name>
</gene>
<dbReference type="OrthoDB" id="9812221at2"/>
<keyword evidence="1" id="KW-0472">Membrane</keyword>
<organism evidence="2 3">
    <name type="scientific">Nonomuraea aridisoli</name>
    <dbReference type="NCBI Taxonomy" id="2070368"/>
    <lineage>
        <taxon>Bacteria</taxon>
        <taxon>Bacillati</taxon>
        <taxon>Actinomycetota</taxon>
        <taxon>Actinomycetes</taxon>
        <taxon>Streptosporangiales</taxon>
        <taxon>Streptosporangiaceae</taxon>
        <taxon>Nonomuraea</taxon>
    </lineage>
</organism>
<dbReference type="AlphaFoldDB" id="A0A2W2E3U4"/>
<comment type="caution">
    <text evidence="2">The sequence shown here is derived from an EMBL/GenBank/DDBJ whole genome shotgun (WGS) entry which is preliminary data.</text>
</comment>
<keyword evidence="1" id="KW-1133">Transmembrane helix</keyword>
<sequence length="89" mass="9092">MSSAHALFDHGRQPGQLAAVDELPDVRIGHRGPLGVTVSAVLVQASTRAGAAQPFAYAFWVTVALTAVSLVPIALIGSKTCRPSSSAPA</sequence>
<proteinExistence type="predicted"/>
<feature type="transmembrane region" description="Helical" evidence="1">
    <location>
        <begin position="55"/>
        <end position="76"/>
    </location>
</feature>